<dbReference type="InterPro" id="IPR001660">
    <property type="entry name" value="SAM"/>
</dbReference>
<sequence>MPSLTKKKIIIPRRVPSAVIPIRKPVFITADKTTCVECPCFPKEDRYVKNKKIKPRQQTPLTLYELAAKVVDGLTLTYVFDWSESDVARWLADDIGLHQYTECFLNNHINGRRLILLEDPSYLAQINIKDFEHIKIITSKIRKLFDMEMIRFSRNMNLPERKPLTLCTLFKSRTGPTWGIRRTWNRCDILRCMKILMPKPEYLDHWDRVWYQKPDLPKVKFCRIEKPFSIPSKHIPHYKAQPDVCREIIVPRKFIIQIEIPETEQYIWMEKRPEPITDDKPKIIDIKTRKSRFAIKKISLTGLKGKDLVLARRKMAKPKFLP</sequence>
<accession>A0ABM4AY59</accession>
<dbReference type="Gene3D" id="1.10.150.50">
    <property type="entry name" value="Transcription Factor, Ets-1"/>
    <property type="match status" value="1"/>
</dbReference>
<reference evidence="3" key="1">
    <citation type="submission" date="2025-08" db="UniProtKB">
        <authorList>
            <consortium name="RefSeq"/>
        </authorList>
    </citation>
    <scope>IDENTIFICATION</scope>
    <source>
        <tissue evidence="3">Whole body</tissue>
    </source>
</reference>
<dbReference type="GeneID" id="135194532"/>
<proteinExistence type="predicted"/>
<dbReference type="SUPFAM" id="SSF47769">
    <property type="entry name" value="SAM/Pointed domain"/>
    <property type="match status" value="1"/>
</dbReference>
<dbReference type="PANTHER" id="PTHR46829:SF1">
    <property type="entry name" value="STERILE ALPHA MOTIF DOMAIN-CONTAINING PROTEIN 15"/>
    <property type="match status" value="1"/>
</dbReference>
<dbReference type="SMART" id="SM00454">
    <property type="entry name" value="SAM"/>
    <property type="match status" value="1"/>
</dbReference>
<evidence type="ECO:0000313" key="3">
    <source>
        <dbReference type="RefSeq" id="XP_064076233.1"/>
    </source>
</evidence>
<evidence type="ECO:0000313" key="2">
    <source>
        <dbReference type="Proteomes" id="UP001652626"/>
    </source>
</evidence>
<dbReference type="Pfam" id="PF07647">
    <property type="entry name" value="SAM_2"/>
    <property type="match status" value="1"/>
</dbReference>
<dbReference type="PROSITE" id="PS50105">
    <property type="entry name" value="SAM_DOMAIN"/>
    <property type="match status" value="1"/>
</dbReference>
<dbReference type="PANTHER" id="PTHR46829">
    <property type="entry name" value="STERILE ALPHA MOTIF DOMAIN-CONTAINING PROTEIN 15"/>
    <property type="match status" value="1"/>
</dbReference>
<name>A0ABM4AY59_VANTA</name>
<dbReference type="InterPro" id="IPR013761">
    <property type="entry name" value="SAM/pointed_sf"/>
</dbReference>
<organism evidence="2 3">
    <name type="scientific">Vanessa tameamea</name>
    <name type="common">Kamehameha butterfly</name>
    <dbReference type="NCBI Taxonomy" id="334116"/>
    <lineage>
        <taxon>Eukaryota</taxon>
        <taxon>Metazoa</taxon>
        <taxon>Ecdysozoa</taxon>
        <taxon>Arthropoda</taxon>
        <taxon>Hexapoda</taxon>
        <taxon>Insecta</taxon>
        <taxon>Pterygota</taxon>
        <taxon>Neoptera</taxon>
        <taxon>Endopterygota</taxon>
        <taxon>Lepidoptera</taxon>
        <taxon>Glossata</taxon>
        <taxon>Ditrysia</taxon>
        <taxon>Papilionoidea</taxon>
        <taxon>Nymphalidae</taxon>
        <taxon>Nymphalinae</taxon>
        <taxon>Vanessa</taxon>
    </lineage>
</organism>
<dbReference type="RefSeq" id="XP_064076233.1">
    <property type="nucleotide sequence ID" value="XM_064220163.1"/>
</dbReference>
<evidence type="ECO:0000259" key="1">
    <source>
        <dbReference type="PROSITE" id="PS50105"/>
    </source>
</evidence>
<protein>
    <submittedName>
        <fullName evidence="3">Uncharacterized protein LOC135194532</fullName>
    </submittedName>
</protein>
<keyword evidence="2" id="KW-1185">Reference proteome</keyword>
<feature type="domain" description="SAM" evidence="1">
    <location>
        <begin position="82"/>
        <end position="147"/>
    </location>
</feature>
<dbReference type="Proteomes" id="UP001652626">
    <property type="component" value="Chromosome 31"/>
</dbReference>
<gene>
    <name evidence="3" type="primary">LOC135194532</name>
</gene>